<proteinExistence type="inferred from homology"/>
<feature type="transmembrane region" description="Helical" evidence="6">
    <location>
        <begin position="103"/>
        <end position="121"/>
    </location>
</feature>
<evidence type="ECO:0000256" key="2">
    <source>
        <dbReference type="ARBA" id="ARBA00007362"/>
    </source>
</evidence>
<evidence type="ECO:0000256" key="5">
    <source>
        <dbReference type="ARBA" id="ARBA00023136"/>
    </source>
</evidence>
<dbReference type="Pfam" id="PF00892">
    <property type="entry name" value="EamA"/>
    <property type="match status" value="2"/>
</dbReference>
<feature type="transmembrane region" description="Helical" evidence="6">
    <location>
        <begin position="160"/>
        <end position="178"/>
    </location>
</feature>
<dbReference type="AlphaFoldDB" id="A0A3D9HE59"/>
<protein>
    <submittedName>
        <fullName evidence="8">Drug/metabolite transporter (DMT)-like permease</fullName>
    </submittedName>
</protein>
<sequence length="307" mass="33125">MKAVSFLPPVVRTGTTPMILFTGTIISASFILAKLAVESGIPSFAVYFWQLLTACLILLVLTVVRGEKLPVSRRHLTYYLLNGLMGSCLPQLIAYAALGHIPAGLFTVLITLSPLFTYLVSSLADRRFLPWPRLAGILTGLIGISLATFGGFAVSGVNGSWVLIAALSPMFLAVNNVYRAKAYPQGTSPLALALGSMLFQILLLWPVLIWTGHDYQPFSLTGLLDWAVLLIGLITAVSFILTFELQKRTDGLGFSQVGYVVTLAGILLGAWIFNEPLSPVLLISLILLFIGLGMTNGHLHLPIGKKD</sequence>
<dbReference type="Proteomes" id="UP000256845">
    <property type="component" value="Unassembled WGS sequence"/>
</dbReference>
<keyword evidence="3 6" id="KW-0812">Transmembrane</keyword>
<gene>
    <name evidence="8" type="ORF">DFP90_109114</name>
</gene>
<evidence type="ECO:0000256" key="3">
    <source>
        <dbReference type="ARBA" id="ARBA00022692"/>
    </source>
</evidence>
<feature type="transmembrane region" description="Helical" evidence="6">
    <location>
        <begin position="190"/>
        <end position="211"/>
    </location>
</feature>
<feature type="transmembrane region" description="Helical" evidence="6">
    <location>
        <begin position="12"/>
        <end position="32"/>
    </location>
</feature>
<name>A0A3D9HE59_9PROT</name>
<evidence type="ECO:0000256" key="1">
    <source>
        <dbReference type="ARBA" id="ARBA00004141"/>
    </source>
</evidence>
<feature type="transmembrane region" description="Helical" evidence="6">
    <location>
        <begin position="223"/>
        <end position="245"/>
    </location>
</feature>
<dbReference type="InterPro" id="IPR037185">
    <property type="entry name" value="EmrE-like"/>
</dbReference>
<feature type="domain" description="EamA" evidence="7">
    <location>
        <begin position="160"/>
        <end position="295"/>
    </location>
</feature>
<comment type="similarity">
    <text evidence="2">Belongs to the EamA transporter family.</text>
</comment>
<accession>A0A3D9HE59</accession>
<dbReference type="RefSeq" id="WP_181905437.1">
    <property type="nucleotide sequence ID" value="NZ_QRDW01000009.1"/>
</dbReference>
<feature type="domain" description="EamA" evidence="7">
    <location>
        <begin position="18"/>
        <end position="148"/>
    </location>
</feature>
<evidence type="ECO:0000256" key="6">
    <source>
        <dbReference type="SAM" id="Phobius"/>
    </source>
</evidence>
<feature type="transmembrane region" description="Helical" evidence="6">
    <location>
        <begin position="133"/>
        <end position="154"/>
    </location>
</feature>
<keyword evidence="4 6" id="KW-1133">Transmembrane helix</keyword>
<dbReference type="InterPro" id="IPR000620">
    <property type="entry name" value="EamA_dom"/>
</dbReference>
<dbReference type="SUPFAM" id="SSF103481">
    <property type="entry name" value="Multidrug resistance efflux transporter EmrE"/>
    <property type="match status" value="2"/>
</dbReference>
<comment type="caution">
    <text evidence="8">The sequence shown here is derived from an EMBL/GenBank/DDBJ whole genome shotgun (WGS) entry which is preliminary data.</text>
</comment>
<keyword evidence="9" id="KW-1185">Reference proteome</keyword>
<dbReference type="PANTHER" id="PTHR32322">
    <property type="entry name" value="INNER MEMBRANE TRANSPORTER"/>
    <property type="match status" value="1"/>
</dbReference>
<reference evidence="8 9" key="1">
    <citation type="submission" date="2018-07" db="EMBL/GenBank/DDBJ databases">
        <title>Genomic Encyclopedia of Type Strains, Phase III (KMG-III): the genomes of soil and plant-associated and newly described type strains.</title>
        <authorList>
            <person name="Whitman W."/>
        </authorList>
    </citation>
    <scope>NUCLEOTIDE SEQUENCE [LARGE SCALE GENOMIC DNA]</scope>
    <source>
        <strain evidence="8 9">CECT 8488</strain>
    </source>
</reference>
<organism evidence="8 9">
    <name type="scientific">Aestuariispira insulae</name>
    <dbReference type="NCBI Taxonomy" id="1461337"/>
    <lineage>
        <taxon>Bacteria</taxon>
        <taxon>Pseudomonadati</taxon>
        <taxon>Pseudomonadota</taxon>
        <taxon>Alphaproteobacteria</taxon>
        <taxon>Rhodospirillales</taxon>
        <taxon>Kiloniellaceae</taxon>
        <taxon>Aestuariispira</taxon>
    </lineage>
</organism>
<feature type="transmembrane region" description="Helical" evidence="6">
    <location>
        <begin position="76"/>
        <end position="97"/>
    </location>
</feature>
<dbReference type="EMBL" id="QRDW01000009">
    <property type="protein sequence ID" value="RED47750.1"/>
    <property type="molecule type" value="Genomic_DNA"/>
</dbReference>
<feature type="transmembrane region" description="Helical" evidence="6">
    <location>
        <begin position="257"/>
        <end position="274"/>
    </location>
</feature>
<dbReference type="GO" id="GO:0016020">
    <property type="term" value="C:membrane"/>
    <property type="evidence" value="ECO:0007669"/>
    <property type="project" value="UniProtKB-SubCell"/>
</dbReference>
<feature type="transmembrane region" description="Helical" evidence="6">
    <location>
        <begin position="44"/>
        <end position="64"/>
    </location>
</feature>
<comment type="subcellular location">
    <subcellularLocation>
        <location evidence="1">Membrane</location>
        <topology evidence="1">Multi-pass membrane protein</topology>
    </subcellularLocation>
</comment>
<dbReference type="PANTHER" id="PTHR32322:SF2">
    <property type="entry name" value="EAMA DOMAIN-CONTAINING PROTEIN"/>
    <property type="match status" value="1"/>
</dbReference>
<evidence type="ECO:0000256" key="4">
    <source>
        <dbReference type="ARBA" id="ARBA00022989"/>
    </source>
</evidence>
<evidence type="ECO:0000313" key="8">
    <source>
        <dbReference type="EMBL" id="RED47750.1"/>
    </source>
</evidence>
<dbReference type="InterPro" id="IPR050638">
    <property type="entry name" value="AA-Vitamin_Transporters"/>
</dbReference>
<feature type="transmembrane region" description="Helical" evidence="6">
    <location>
        <begin position="280"/>
        <end position="301"/>
    </location>
</feature>
<keyword evidence="5 6" id="KW-0472">Membrane</keyword>
<evidence type="ECO:0000313" key="9">
    <source>
        <dbReference type="Proteomes" id="UP000256845"/>
    </source>
</evidence>
<evidence type="ECO:0000259" key="7">
    <source>
        <dbReference type="Pfam" id="PF00892"/>
    </source>
</evidence>